<dbReference type="AlphaFoldDB" id="A0A839QSW7"/>
<keyword evidence="2" id="KW-1185">Reference proteome</keyword>
<reference evidence="1 2" key="1">
    <citation type="submission" date="2020-08" db="EMBL/GenBank/DDBJ databases">
        <title>Sequencing the genomes of 1000 actinobacteria strains.</title>
        <authorList>
            <person name="Klenk H.-P."/>
        </authorList>
    </citation>
    <scope>NUCLEOTIDE SEQUENCE [LARGE SCALE GENOMIC DNA]</scope>
    <source>
        <strain evidence="1 2">DSM 22826</strain>
    </source>
</reference>
<evidence type="ECO:0000313" key="2">
    <source>
        <dbReference type="Proteomes" id="UP000523000"/>
    </source>
</evidence>
<evidence type="ECO:0000313" key="1">
    <source>
        <dbReference type="EMBL" id="MBB2996362.1"/>
    </source>
</evidence>
<dbReference type="RefSeq" id="WP_183511634.1">
    <property type="nucleotide sequence ID" value="NZ_BAABGK010000012.1"/>
</dbReference>
<dbReference type="Proteomes" id="UP000523000">
    <property type="component" value="Unassembled WGS sequence"/>
</dbReference>
<gene>
    <name evidence="1" type="ORF">E9229_002553</name>
</gene>
<accession>A0A839QSW7</accession>
<proteinExistence type="predicted"/>
<organism evidence="1 2">
    <name type="scientific">Paeniglutamicibacter cryotolerans</name>
    <dbReference type="NCBI Taxonomy" id="670079"/>
    <lineage>
        <taxon>Bacteria</taxon>
        <taxon>Bacillati</taxon>
        <taxon>Actinomycetota</taxon>
        <taxon>Actinomycetes</taxon>
        <taxon>Micrococcales</taxon>
        <taxon>Micrococcaceae</taxon>
        <taxon>Paeniglutamicibacter</taxon>
    </lineage>
</organism>
<comment type="caution">
    <text evidence="1">The sequence shown here is derived from an EMBL/GenBank/DDBJ whole genome shotgun (WGS) entry which is preliminary data.</text>
</comment>
<dbReference type="EMBL" id="JACHVS010000001">
    <property type="protein sequence ID" value="MBB2996362.1"/>
    <property type="molecule type" value="Genomic_DNA"/>
</dbReference>
<name>A0A839QSW7_9MICC</name>
<sequence>MPGYAYAPEHVRTDLLQPSAGPPRGGNVLLPKGPVSAWFDLLDGHRVIEHASWIRADAVQDRRLEEDKVLDAPSSSRHLTVALDGHLPADSRDLWLLVEIFLPTRNYVPARGRRLRPDHNRG</sequence>
<protein>
    <submittedName>
        <fullName evidence="1">Uncharacterized protein</fullName>
    </submittedName>
</protein>